<dbReference type="Proteomes" id="UP001628156">
    <property type="component" value="Unassembled WGS sequence"/>
</dbReference>
<dbReference type="PROSITE" id="PS50206">
    <property type="entry name" value="RHODANESE_3"/>
    <property type="match status" value="1"/>
</dbReference>
<dbReference type="EC" id="3.1.3.48" evidence="2"/>
<gene>
    <name evidence="8" type="ORF">ENUP19_0078G0038</name>
</gene>
<dbReference type="EMBL" id="BAAFRS010000078">
    <property type="protein sequence ID" value="GAB1221305.1"/>
    <property type="molecule type" value="Genomic_DNA"/>
</dbReference>
<keyword evidence="4" id="KW-0378">Hydrolase</keyword>
<dbReference type="Gene3D" id="3.40.250.10">
    <property type="entry name" value="Rhodanese-like domain"/>
    <property type="match status" value="1"/>
</dbReference>
<evidence type="ECO:0000256" key="6">
    <source>
        <dbReference type="ARBA" id="ARBA00023306"/>
    </source>
</evidence>
<dbReference type="SUPFAM" id="SSF52821">
    <property type="entry name" value="Rhodanese/Cell cycle control phosphatase"/>
    <property type="match status" value="1"/>
</dbReference>
<organism evidence="8 9">
    <name type="scientific">Entamoeba nuttalli</name>
    <dbReference type="NCBI Taxonomy" id="412467"/>
    <lineage>
        <taxon>Eukaryota</taxon>
        <taxon>Amoebozoa</taxon>
        <taxon>Evosea</taxon>
        <taxon>Archamoebae</taxon>
        <taxon>Mastigamoebida</taxon>
        <taxon>Entamoebidae</taxon>
        <taxon>Entamoeba</taxon>
    </lineage>
</organism>
<evidence type="ECO:0000313" key="8">
    <source>
        <dbReference type="EMBL" id="GAB1221305.1"/>
    </source>
</evidence>
<comment type="caution">
    <text evidence="8">The sequence shown here is derived from an EMBL/GenBank/DDBJ whole genome shotgun (WGS) entry which is preliminary data.</text>
</comment>
<proteinExistence type="inferred from homology"/>
<evidence type="ECO:0000256" key="1">
    <source>
        <dbReference type="ARBA" id="ARBA00011065"/>
    </source>
</evidence>
<keyword evidence="3" id="KW-0132">Cell division</keyword>
<dbReference type="PRINTS" id="PR00716">
    <property type="entry name" value="MPIPHPHTASE"/>
</dbReference>
<accession>A0ABQ0DEN2</accession>
<reference evidence="8 9" key="1">
    <citation type="journal article" date="2019" name="PLoS Negl. Trop. Dis.">
        <title>Whole genome sequencing of Entamoeba nuttalli reveals mammalian host-related molecular signatures and a novel octapeptide-repeat surface protein.</title>
        <authorList>
            <person name="Tanaka M."/>
            <person name="Makiuchi T."/>
            <person name="Komiyama T."/>
            <person name="Shiina T."/>
            <person name="Osaki K."/>
            <person name="Tachibana H."/>
        </authorList>
    </citation>
    <scope>NUCLEOTIDE SEQUENCE [LARGE SCALE GENOMIC DNA]</scope>
    <source>
        <strain evidence="8 9">P19-061405</strain>
    </source>
</reference>
<evidence type="ECO:0000256" key="2">
    <source>
        <dbReference type="ARBA" id="ARBA00013064"/>
    </source>
</evidence>
<dbReference type="PANTHER" id="PTHR10828">
    <property type="entry name" value="M-PHASE INDUCER PHOSPHATASE DUAL SPECIFICITY PHOSPHATASE CDC25"/>
    <property type="match status" value="1"/>
</dbReference>
<evidence type="ECO:0000256" key="4">
    <source>
        <dbReference type="ARBA" id="ARBA00022801"/>
    </source>
</evidence>
<evidence type="ECO:0000256" key="5">
    <source>
        <dbReference type="ARBA" id="ARBA00022912"/>
    </source>
</evidence>
<sequence>MVHSRNLLMKPVKSRRCMNNTEKTMKSQRLISALTFSSSFYESIQPSSEKVQFYTSQNIERSKSAPKLLIEEKNEEVYLINPFINAQHQPFYYSQEISTISVENFLKYLTKNNIVVDCRYPYEYEGGHVIGALNLWNPGLLFEYLKNNLEQILRMQSIIIFYCEFSKTRAPRLARQLRHFNLVRNKQSYFKEVYLLEGGFNELYSLNPSCIEGSYVEMNDYRYSERMLLYYKICTNYKMVN</sequence>
<dbReference type="Pfam" id="PF00581">
    <property type="entry name" value="Rhodanese"/>
    <property type="match status" value="1"/>
</dbReference>
<evidence type="ECO:0000256" key="3">
    <source>
        <dbReference type="ARBA" id="ARBA00022618"/>
    </source>
</evidence>
<dbReference type="InterPro" id="IPR036873">
    <property type="entry name" value="Rhodanese-like_dom_sf"/>
</dbReference>
<evidence type="ECO:0000313" key="9">
    <source>
        <dbReference type="Proteomes" id="UP001628156"/>
    </source>
</evidence>
<evidence type="ECO:0000259" key="7">
    <source>
        <dbReference type="PROSITE" id="PS50206"/>
    </source>
</evidence>
<dbReference type="PANTHER" id="PTHR10828:SF17">
    <property type="entry name" value="PROTEIN-TYROSINE-PHOSPHATASE"/>
    <property type="match status" value="1"/>
</dbReference>
<name>A0ABQ0DEN2_9EUKA</name>
<dbReference type="SMART" id="SM00450">
    <property type="entry name" value="RHOD"/>
    <property type="match status" value="1"/>
</dbReference>
<protein>
    <recommendedName>
        <fullName evidence="2">protein-tyrosine-phosphatase</fullName>
        <ecNumber evidence="2">3.1.3.48</ecNumber>
    </recommendedName>
</protein>
<keyword evidence="6" id="KW-0131">Cell cycle</keyword>
<keyword evidence="9" id="KW-1185">Reference proteome</keyword>
<dbReference type="InterPro" id="IPR001763">
    <property type="entry name" value="Rhodanese-like_dom"/>
</dbReference>
<feature type="domain" description="Rhodanese" evidence="7">
    <location>
        <begin position="109"/>
        <end position="212"/>
    </location>
</feature>
<keyword evidence="5" id="KW-0904">Protein phosphatase</keyword>
<dbReference type="InterPro" id="IPR000751">
    <property type="entry name" value="MPI_Phosphatase"/>
</dbReference>
<comment type="similarity">
    <text evidence="1">Belongs to the MPI phosphatase family.</text>
</comment>